<protein>
    <submittedName>
        <fullName evidence="1">Uncharacterized protein</fullName>
    </submittedName>
</protein>
<dbReference type="AlphaFoldDB" id="A0A0F8WV28"/>
<feature type="non-terminal residue" evidence="1">
    <location>
        <position position="79"/>
    </location>
</feature>
<proteinExistence type="predicted"/>
<sequence length="79" mass="9197">MSCKHKWIDGRLEIYRARRPTKEDTRRRRASGDAPMTTPKRFCYFIPTEALIPDHGYRVSIVFEDEPGHSPTGTWPYSG</sequence>
<evidence type="ECO:0000313" key="1">
    <source>
        <dbReference type="EMBL" id="KKK60702.1"/>
    </source>
</evidence>
<dbReference type="EMBL" id="LAZR01062838">
    <property type="protein sequence ID" value="KKK60702.1"/>
    <property type="molecule type" value="Genomic_DNA"/>
</dbReference>
<accession>A0A0F8WV28</accession>
<name>A0A0F8WV28_9ZZZZ</name>
<organism evidence="1">
    <name type="scientific">marine sediment metagenome</name>
    <dbReference type="NCBI Taxonomy" id="412755"/>
    <lineage>
        <taxon>unclassified sequences</taxon>
        <taxon>metagenomes</taxon>
        <taxon>ecological metagenomes</taxon>
    </lineage>
</organism>
<comment type="caution">
    <text evidence="1">The sequence shown here is derived from an EMBL/GenBank/DDBJ whole genome shotgun (WGS) entry which is preliminary data.</text>
</comment>
<gene>
    <name evidence="1" type="ORF">LCGC14_3021740</name>
</gene>
<reference evidence="1" key="1">
    <citation type="journal article" date="2015" name="Nature">
        <title>Complex archaea that bridge the gap between prokaryotes and eukaryotes.</title>
        <authorList>
            <person name="Spang A."/>
            <person name="Saw J.H."/>
            <person name="Jorgensen S.L."/>
            <person name="Zaremba-Niedzwiedzka K."/>
            <person name="Martijn J."/>
            <person name="Lind A.E."/>
            <person name="van Eijk R."/>
            <person name="Schleper C."/>
            <person name="Guy L."/>
            <person name="Ettema T.J."/>
        </authorList>
    </citation>
    <scope>NUCLEOTIDE SEQUENCE</scope>
</reference>